<dbReference type="Pfam" id="PF11258">
    <property type="entry name" value="DUF3048"/>
    <property type="match status" value="1"/>
</dbReference>
<dbReference type="InterPro" id="IPR021416">
    <property type="entry name" value="DUF3048_N"/>
</dbReference>
<sequence>MDTQKSILPQLFGVMVDEHEDAHPLSGIEQAFLVIEAPTEAGIPRLLAFFTNEQEVEKIGPVRSARPYFVEMVQAWDAVYAHVGGSLEALASIEDEPVKDLNQYWNGSFFWRSWDRFAPHNVYTSSEFLRLFAGEEDDPIYETWTFKDSAKEVPPEASSIFLDFSFYSWGNTTWKFDSKRHQYQRFLGEHFYPLENGAEIFADNVVILFTDIEIVDDMGRRRIRTTGEGEGYVLQDGQIISIIWKRPENKNIPRFYAEGGEEIALNAGTTWIEVMPDSSSVLFSDL</sequence>
<accession>A0A0G1PDF5</accession>
<dbReference type="InterPro" id="IPR035328">
    <property type="entry name" value="DUF3048_C"/>
</dbReference>
<comment type="caution">
    <text evidence="3">The sequence shown here is derived from an EMBL/GenBank/DDBJ whole genome shotgun (WGS) entry which is preliminary data.</text>
</comment>
<protein>
    <submittedName>
        <fullName evidence="3">PEGA domain protein</fullName>
    </submittedName>
</protein>
<evidence type="ECO:0000313" key="3">
    <source>
        <dbReference type="EMBL" id="KKU30776.1"/>
    </source>
</evidence>
<proteinExistence type="predicted"/>
<dbReference type="EMBL" id="LCMG01000035">
    <property type="protein sequence ID" value="KKU30776.1"/>
    <property type="molecule type" value="Genomic_DNA"/>
</dbReference>
<organism evidence="3 4">
    <name type="scientific">Candidatus Uhrbacteria bacterium GW2011_GWF2_46_218</name>
    <dbReference type="NCBI Taxonomy" id="1619001"/>
    <lineage>
        <taxon>Bacteria</taxon>
        <taxon>Candidatus Uhriibacteriota</taxon>
    </lineage>
</organism>
<gene>
    <name evidence="3" type="ORF">UX45_C0035G0015</name>
</gene>
<feature type="domain" description="DUF3048" evidence="1">
    <location>
        <begin position="12"/>
        <end position="129"/>
    </location>
</feature>
<evidence type="ECO:0000313" key="4">
    <source>
        <dbReference type="Proteomes" id="UP000034705"/>
    </source>
</evidence>
<evidence type="ECO:0000259" key="2">
    <source>
        <dbReference type="Pfam" id="PF17479"/>
    </source>
</evidence>
<name>A0A0G1PDF5_9BACT</name>
<dbReference type="Pfam" id="PF17479">
    <property type="entry name" value="DUF3048_C"/>
    <property type="match status" value="1"/>
</dbReference>
<feature type="domain" description="DUF3048" evidence="2">
    <location>
        <begin position="169"/>
        <end position="272"/>
    </location>
</feature>
<dbReference type="AlphaFoldDB" id="A0A0G1PDF5"/>
<evidence type="ECO:0000259" key="1">
    <source>
        <dbReference type="Pfam" id="PF11258"/>
    </source>
</evidence>
<dbReference type="Proteomes" id="UP000034705">
    <property type="component" value="Unassembled WGS sequence"/>
</dbReference>
<dbReference type="InterPro" id="IPR023158">
    <property type="entry name" value="YerB-like_sf"/>
</dbReference>
<dbReference type="Gene3D" id="3.50.90.10">
    <property type="entry name" value="YerB-like"/>
    <property type="match status" value="1"/>
</dbReference>
<reference evidence="3 4" key="1">
    <citation type="journal article" date="2015" name="Nature">
        <title>rRNA introns, odd ribosomes, and small enigmatic genomes across a large radiation of phyla.</title>
        <authorList>
            <person name="Brown C.T."/>
            <person name="Hug L.A."/>
            <person name="Thomas B.C."/>
            <person name="Sharon I."/>
            <person name="Castelle C.J."/>
            <person name="Singh A."/>
            <person name="Wilkins M.J."/>
            <person name="Williams K.H."/>
            <person name="Banfield J.F."/>
        </authorList>
    </citation>
    <scope>NUCLEOTIDE SEQUENCE [LARGE SCALE GENOMIC DNA]</scope>
</reference>
<dbReference type="SUPFAM" id="SSF159774">
    <property type="entry name" value="YerB-like"/>
    <property type="match status" value="1"/>
</dbReference>